<dbReference type="InterPro" id="IPR000515">
    <property type="entry name" value="MetI-like"/>
</dbReference>
<keyword evidence="11" id="KW-1185">Reference proteome</keyword>
<accession>A0A0D5NKD0</accession>
<dbReference type="NCBIfam" id="TIGR01726">
    <property type="entry name" value="HEQRo_perm_3TM"/>
    <property type="match status" value="1"/>
</dbReference>
<feature type="transmembrane region" description="Helical" evidence="8">
    <location>
        <begin position="20"/>
        <end position="43"/>
    </location>
</feature>
<dbReference type="Gene3D" id="1.10.3720.10">
    <property type="entry name" value="MetI-like"/>
    <property type="match status" value="1"/>
</dbReference>
<dbReference type="PROSITE" id="PS50928">
    <property type="entry name" value="ABC_TM1"/>
    <property type="match status" value="1"/>
</dbReference>
<dbReference type="PANTHER" id="PTHR30614:SF0">
    <property type="entry name" value="L-CYSTINE TRANSPORT SYSTEM PERMEASE PROTEIN TCYL"/>
    <property type="match status" value="1"/>
</dbReference>
<keyword evidence="6 8" id="KW-1133">Transmembrane helix</keyword>
<evidence type="ECO:0000256" key="5">
    <source>
        <dbReference type="ARBA" id="ARBA00022970"/>
    </source>
</evidence>
<evidence type="ECO:0000313" key="11">
    <source>
        <dbReference type="Proteomes" id="UP000032633"/>
    </source>
</evidence>
<evidence type="ECO:0000256" key="1">
    <source>
        <dbReference type="ARBA" id="ARBA00004651"/>
    </source>
</evidence>
<sequence>MQWDIISSYWRLYLEGAWTTFQISILAIICATILGYFIALLRLSSISLFRGAASVYVWVFRGTPLMLTLFWLYYATPFDIKLPAFIAGLAAMSINSGSFKSEIIRAGLLSVDKGQLEAAEAVGMTPIQKMVRVTIPQAVRLITPPYINNCVIMLKESAQVSIITVPDLMLAAQRAYNSTYSVAETLGVAGAVYLTMTSLIMLFQTFIEKKLRMNKK</sequence>
<dbReference type="InterPro" id="IPR035906">
    <property type="entry name" value="MetI-like_sf"/>
</dbReference>
<reference evidence="11" key="2">
    <citation type="submission" date="2015-03" db="EMBL/GenBank/DDBJ databases">
        <title>Genome sequence of Paenibacillus beijingensis strain DSM 24997T.</title>
        <authorList>
            <person name="Kwak Y."/>
            <person name="Shin J.-H."/>
        </authorList>
    </citation>
    <scope>NUCLEOTIDE SEQUENCE [LARGE SCALE GENOMIC DNA]</scope>
    <source>
        <strain evidence="11">DSM 24997</strain>
    </source>
</reference>
<evidence type="ECO:0000313" key="10">
    <source>
        <dbReference type="EMBL" id="AJY75691.1"/>
    </source>
</evidence>
<keyword evidence="7 8" id="KW-0472">Membrane</keyword>
<keyword evidence="2 8" id="KW-0813">Transport</keyword>
<evidence type="ECO:0000256" key="6">
    <source>
        <dbReference type="ARBA" id="ARBA00022989"/>
    </source>
</evidence>
<dbReference type="EMBL" id="CP011058">
    <property type="protein sequence ID" value="AJY75691.1"/>
    <property type="molecule type" value="Genomic_DNA"/>
</dbReference>
<evidence type="ECO:0000256" key="8">
    <source>
        <dbReference type="RuleBase" id="RU363032"/>
    </source>
</evidence>
<keyword evidence="3" id="KW-1003">Cell membrane</keyword>
<dbReference type="Proteomes" id="UP000032633">
    <property type="component" value="Chromosome"/>
</dbReference>
<keyword evidence="4 8" id="KW-0812">Transmembrane</keyword>
<dbReference type="Pfam" id="PF00528">
    <property type="entry name" value="BPD_transp_1"/>
    <property type="match status" value="1"/>
</dbReference>
<dbReference type="PATRIC" id="fig|1126833.4.peg.3377"/>
<dbReference type="GO" id="GO:0022857">
    <property type="term" value="F:transmembrane transporter activity"/>
    <property type="evidence" value="ECO:0007669"/>
    <property type="project" value="InterPro"/>
</dbReference>
<keyword evidence="5" id="KW-0029">Amino-acid transport</keyword>
<feature type="domain" description="ABC transmembrane type-1" evidence="9">
    <location>
        <begin position="17"/>
        <end position="201"/>
    </location>
</feature>
<name>A0A0D5NKD0_9BACL</name>
<protein>
    <recommendedName>
        <fullName evidence="9">ABC transmembrane type-1 domain-containing protein</fullName>
    </recommendedName>
</protein>
<dbReference type="InterPro" id="IPR043429">
    <property type="entry name" value="ArtM/GltK/GlnP/TcyL/YhdX-like"/>
</dbReference>
<proteinExistence type="inferred from homology"/>
<organism evidence="10 11">
    <name type="scientific">Paenibacillus beijingensis</name>
    <dbReference type="NCBI Taxonomy" id="1126833"/>
    <lineage>
        <taxon>Bacteria</taxon>
        <taxon>Bacillati</taxon>
        <taxon>Bacillota</taxon>
        <taxon>Bacilli</taxon>
        <taxon>Bacillales</taxon>
        <taxon>Paenibacillaceae</taxon>
        <taxon>Paenibacillus</taxon>
    </lineage>
</organism>
<evidence type="ECO:0000259" key="9">
    <source>
        <dbReference type="PROSITE" id="PS50928"/>
    </source>
</evidence>
<feature type="transmembrane region" description="Helical" evidence="8">
    <location>
        <begin position="55"/>
        <end position="74"/>
    </location>
</feature>
<feature type="transmembrane region" description="Helical" evidence="8">
    <location>
        <begin position="186"/>
        <end position="207"/>
    </location>
</feature>
<evidence type="ECO:0000256" key="2">
    <source>
        <dbReference type="ARBA" id="ARBA00022448"/>
    </source>
</evidence>
<dbReference type="GO" id="GO:0006865">
    <property type="term" value="P:amino acid transport"/>
    <property type="evidence" value="ECO:0007669"/>
    <property type="project" value="UniProtKB-KW"/>
</dbReference>
<evidence type="ECO:0000256" key="7">
    <source>
        <dbReference type="ARBA" id="ARBA00023136"/>
    </source>
</evidence>
<comment type="subcellular location">
    <subcellularLocation>
        <location evidence="1 8">Cell membrane</location>
        <topology evidence="1 8">Multi-pass membrane protein</topology>
    </subcellularLocation>
</comment>
<dbReference type="OrthoDB" id="9805999at2"/>
<dbReference type="AlphaFoldDB" id="A0A0D5NKD0"/>
<dbReference type="PANTHER" id="PTHR30614">
    <property type="entry name" value="MEMBRANE COMPONENT OF AMINO ACID ABC TRANSPORTER"/>
    <property type="match status" value="1"/>
</dbReference>
<dbReference type="HOGENOM" id="CLU_019602_1_1_9"/>
<dbReference type="KEGG" id="pbj:VN24_15440"/>
<evidence type="ECO:0000256" key="3">
    <source>
        <dbReference type="ARBA" id="ARBA00022475"/>
    </source>
</evidence>
<dbReference type="InterPro" id="IPR010065">
    <property type="entry name" value="AA_ABC_transptr_permease_3TM"/>
</dbReference>
<dbReference type="RefSeq" id="WP_045671119.1">
    <property type="nucleotide sequence ID" value="NZ_CP011058.1"/>
</dbReference>
<dbReference type="STRING" id="1126833.VN24_15440"/>
<dbReference type="SUPFAM" id="SSF161098">
    <property type="entry name" value="MetI-like"/>
    <property type="match status" value="1"/>
</dbReference>
<dbReference type="GO" id="GO:0043190">
    <property type="term" value="C:ATP-binding cassette (ABC) transporter complex"/>
    <property type="evidence" value="ECO:0007669"/>
    <property type="project" value="InterPro"/>
</dbReference>
<reference evidence="10 11" key="1">
    <citation type="journal article" date="2015" name="J. Biotechnol.">
        <title>Complete genome sequence of Paenibacillus beijingensis 7188(T) (=DSM 24997(T)), a novel rhizobacterium from jujube garden soil.</title>
        <authorList>
            <person name="Kwak Y."/>
            <person name="Shin J.H."/>
        </authorList>
    </citation>
    <scope>NUCLEOTIDE SEQUENCE [LARGE SCALE GENOMIC DNA]</scope>
    <source>
        <strain evidence="10 11">DSM 24997</strain>
    </source>
</reference>
<dbReference type="CDD" id="cd06261">
    <property type="entry name" value="TM_PBP2"/>
    <property type="match status" value="1"/>
</dbReference>
<evidence type="ECO:0000256" key="4">
    <source>
        <dbReference type="ARBA" id="ARBA00022692"/>
    </source>
</evidence>
<gene>
    <name evidence="10" type="ORF">VN24_15440</name>
</gene>
<comment type="similarity">
    <text evidence="8">Belongs to the binding-protein-dependent transport system permease family.</text>
</comment>